<dbReference type="Pfam" id="PF12802">
    <property type="entry name" value="MarR_2"/>
    <property type="match status" value="1"/>
</dbReference>
<dbReference type="RefSeq" id="WP_189940623.1">
    <property type="nucleotide sequence ID" value="NZ_BMSX01000014.1"/>
</dbReference>
<dbReference type="PANTHER" id="PTHR42756">
    <property type="entry name" value="TRANSCRIPTIONAL REGULATOR, MARR"/>
    <property type="match status" value="1"/>
</dbReference>
<dbReference type="InterPro" id="IPR036388">
    <property type="entry name" value="WH-like_DNA-bd_sf"/>
</dbReference>
<dbReference type="PANTHER" id="PTHR42756:SF1">
    <property type="entry name" value="TRANSCRIPTIONAL REPRESSOR OF EMRAB OPERON"/>
    <property type="match status" value="1"/>
</dbReference>
<name>A0A918CQE1_9ACTN</name>
<keyword evidence="6" id="KW-1185">Reference proteome</keyword>
<dbReference type="InterPro" id="IPR023187">
    <property type="entry name" value="Tscrpt_reg_MarR-type_CS"/>
</dbReference>
<gene>
    <name evidence="5" type="ORF">GCM10010251_57080</name>
</gene>
<evidence type="ECO:0000313" key="5">
    <source>
        <dbReference type="EMBL" id="GGR33398.1"/>
    </source>
</evidence>
<dbReference type="GO" id="GO:0003700">
    <property type="term" value="F:DNA-binding transcription factor activity"/>
    <property type="evidence" value="ECO:0007669"/>
    <property type="project" value="InterPro"/>
</dbReference>
<dbReference type="PRINTS" id="PR00598">
    <property type="entry name" value="HTHMARR"/>
</dbReference>
<evidence type="ECO:0000256" key="2">
    <source>
        <dbReference type="ARBA" id="ARBA00023125"/>
    </source>
</evidence>
<dbReference type="PROSITE" id="PS50995">
    <property type="entry name" value="HTH_MARR_2"/>
    <property type="match status" value="1"/>
</dbReference>
<dbReference type="PROSITE" id="PS01117">
    <property type="entry name" value="HTH_MARR_1"/>
    <property type="match status" value="1"/>
</dbReference>
<sequence>MTDALPREESLGYQVNHLARLFAQALAVRIAPYGVVPGQFAPLLALFEQDGLSQRELCDRVRIEQPTMANTLQRMERDGLVRRVPDPSDRRRAHVRLTERARAIEQELVSAALAVNGAATGGLTDAEIATYLDLTARMMRNLEADGGQ</sequence>
<organism evidence="5 6">
    <name type="scientific">Streptomyces aurantiogriseus</name>
    <dbReference type="NCBI Taxonomy" id="66870"/>
    <lineage>
        <taxon>Bacteria</taxon>
        <taxon>Bacillati</taxon>
        <taxon>Actinomycetota</taxon>
        <taxon>Actinomycetes</taxon>
        <taxon>Kitasatosporales</taxon>
        <taxon>Streptomycetaceae</taxon>
        <taxon>Streptomyces</taxon>
    </lineage>
</organism>
<protein>
    <submittedName>
        <fullName evidence="5">MarR family transcriptional regulator</fullName>
    </submittedName>
</protein>
<evidence type="ECO:0000256" key="3">
    <source>
        <dbReference type="ARBA" id="ARBA00023163"/>
    </source>
</evidence>
<evidence type="ECO:0000313" key="6">
    <source>
        <dbReference type="Proteomes" id="UP000658320"/>
    </source>
</evidence>
<dbReference type="CDD" id="cd00090">
    <property type="entry name" value="HTH_ARSR"/>
    <property type="match status" value="1"/>
</dbReference>
<evidence type="ECO:0000259" key="4">
    <source>
        <dbReference type="PROSITE" id="PS50995"/>
    </source>
</evidence>
<dbReference type="Gene3D" id="1.10.10.10">
    <property type="entry name" value="Winged helix-like DNA-binding domain superfamily/Winged helix DNA-binding domain"/>
    <property type="match status" value="1"/>
</dbReference>
<keyword evidence="1" id="KW-0805">Transcription regulation</keyword>
<reference evidence="5" key="2">
    <citation type="submission" date="2020-09" db="EMBL/GenBank/DDBJ databases">
        <authorList>
            <person name="Sun Q."/>
            <person name="Ohkuma M."/>
        </authorList>
    </citation>
    <scope>NUCLEOTIDE SEQUENCE</scope>
    <source>
        <strain evidence="5">JCM 4346</strain>
    </source>
</reference>
<dbReference type="Proteomes" id="UP000658320">
    <property type="component" value="Unassembled WGS sequence"/>
</dbReference>
<feature type="domain" description="HTH marR-type" evidence="4">
    <location>
        <begin position="8"/>
        <end position="140"/>
    </location>
</feature>
<accession>A0A918CQE1</accession>
<evidence type="ECO:0000256" key="1">
    <source>
        <dbReference type="ARBA" id="ARBA00023015"/>
    </source>
</evidence>
<dbReference type="InterPro" id="IPR011991">
    <property type="entry name" value="ArsR-like_HTH"/>
</dbReference>
<dbReference type="AlphaFoldDB" id="A0A918CQE1"/>
<keyword evidence="3" id="KW-0804">Transcription</keyword>
<reference evidence="5" key="1">
    <citation type="journal article" date="2014" name="Int. J. Syst. Evol. Microbiol.">
        <title>Complete genome sequence of Corynebacterium casei LMG S-19264T (=DSM 44701T), isolated from a smear-ripened cheese.</title>
        <authorList>
            <consortium name="US DOE Joint Genome Institute (JGI-PGF)"/>
            <person name="Walter F."/>
            <person name="Albersmeier A."/>
            <person name="Kalinowski J."/>
            <person name="Ruckert C."/>
        </authorList>
    </citation>
    <scope>NUCLEOTIDE SEQUENCE</scope>
    <source>
        <strain evidence="5">JCM 4346</strain>
    </source>
</reference>
<dbReference type="InterPro" id="IPR000835">
    <property type="entry name" value="HTH_MarR-typ"/>
</dbReference>
<dbReference type="EMBL" id="BMSX01000014">
    <property type="protein sequence ID" value="GGR33398.1"/>
    <property type="molecule type" value="Genomic_DNA"/>
</dbReference>
<comment type="caution">
    <text evidence="5">The sequence shown here is derived from an EMBL/GenBank/DDBJ whole genome shotgun (WGS) entry which is preliminary data.</text>
</comment>
<dbReference type="SUPFAM" id="SSF46785">
    <property type="entry name" value="Winged helix' DNA-binding domain"/>
    <property type="match status" value="1"/>
</dbReference>
<keyword evidence="2" id="KW-0238">DNA-binding</keyword>
<dbReference type="SMART" id="SM00347">
    <property type="entry name" value="HTH_MARR"/>
    <property type="match status" value="1"/>
</dbReference>
<dbReference type="InterPro" id="IPR036390">
    <property type="entry name" value="WH_DNA-bd_sf"/>
</dbReference>
<proteinExistence type="predicted"/>
<dbReference type="GO" id="GO:0003677">
    <property type="term" value="F:DNA binding"/>
    <property type="evidence" value="ECO:0007669"/>
    <property type="project" value="UniProtKB-KW"/>
</dbReference>